<gene>
    <name evidence="9" type="ORF">H4219_001844</name>
</gene>
<comment type="caution">
    <text evidence="9">The sequence shown here is derived from an EMBL/GenBank/DDBJ whole genome shotgun (WGS) entry which is preliminary data.</text>
</comment>
<feature type="domain" description="RRM" evidence="8">
    <location>
        <begin position="109"/>
        <end position="198"/>
    </location>
</feature>
<evidence type="ECO:0000256" key="5">
    <source>
        <dbReference type="ARBA" id="ARBA00023187"/>
    </source>
</evidence>
<evidence type="ECO:0000256" key="2">
    <source>
        <dbReference type="ARBA" id="ARBA00022664"/>
    </source>
</evidence>
<dbReference type="FunFam" id="3.30.70.330:FF:000105">
    <property type="entry name" value="HIV Tat-specific factor 1 homolog"/>
    <property type="match status" value="1"/>
</dbReference>
<dbReference type="AlphaFoldDB" id="A0A9W8DV60"/>
<keyword evidence="5" id="KW-0508">mRNA splicing</keyword>
<dbReference type="Gene3D" id="3.30.70.330">
    <property type="match status" value="2"/>
</dbReference>
<evidence type="ECO:0000313" key="9">
    <source>
        <dbReference type="EMBL" id="KAJ1919596.1"/>
    </source>
</evidence>
<keyword evidence="3" id="KW-0677">Repeat</keyword>
<dbReference type="GO" id="GO:0005686">
    <property type="term" value="C:U2 snRNP"/>
    <property type="evidence" value="ECO:0007669"/>
    <property type="project" value="TreeGrafter"/>
</dbReference>
<dbReference type="PANTHER" id="PTHR15608:SF0">
    <property type="entry name" value="HIV TAT-SPECIFIC FACTOR 1"/>
    <property type="match status" value="1"/>
</dbReference>
<protein>
    <recommendedName>
        <fullName evidence="8">RRM domain-containing protein</fullName>
    </recommendedName>
</protein>
<feature type="region of interest" description="Disordered" evidence="7">
    <location>
        <begin position="75"/>
        <end position="108"/>
    </location>
</feature>
<reference evidence="9" key="1">
    <citation type="submission" date="2022-07" db="EMBL/GenBank/DDBJ databases">
        <title>Phylogenomic reconstructions and comparative analyses of Kickxellomycotina fungi.</title>
        <authorList>
            <person name="Reynolds N.K."/>
            <person name="Stajich J.E."/>
            <person name="Barry K."/>
            <person name="Grigoriev I.V."/>
            <person name="Crous P."/>
            <person name="Smith M.E."/>
        </authorList>
    </citation>
    <scope>NUCLEOTIDE SEQUENCE</scope>
    <source>
        <strain evidence="9">NBRC 100468</strain>
    </source>
</reference>
<dbReference type="OrthoDB" id="10258585at2759"/>
<evidence type="ECO:0000256" key="3">
    <source>
        <dbReference type="ARBA" id="ARBA00022737"/>
    </source>
</evidence>
<evidence type="ECO:0000256" key="4">
    <source>
        <dbReference type="ARBA" id="ARBA00022884"/>
    </source>
</evidence>
<dbReference type="GO" id="GO:0000398">
    <property type="term" value="P:mRNA splicing, via spliceosome"/>
    <property type="evidence" value="ECO:0007669"/>
    <property type="project" value="InterPro"/>
</dbReference>
<evidence type="ECO:0000256" key="6">
    <source>
        <dbReference type="PROSITE-ProRule" id="PRU00176"/>
    </source>
</evidence>
<evidence type="ECO:0000259" key="8">
    <source>
        <dbReference type="PROSITE" id="PS50102"/>
    </source>
</evidence>
<dbReference type="InterPro" id="IPR012677">
    <property type="entry name" value="Nucleotide-bd_a/b_plait_sf"/>
</dbReference>
<dbReference type="InterPro" id="IPR000504">
    <property type="entry name" value="RRM_dom"/>
</dbReference>
<comment type="similarity">
    <text evidence="1">Belongs to the HTATSF1 family.</text>
</comment>
<feature type="region of interest" description="Disordered" evidence="7">
    <location>
        <begin position="1"/>
        <end position="26"/>
    </location>
</feature>
<dbReference type="Pfam" id="PF00076">
    <property type="entry name" value="RRM_1"/>
    <property type="match status" value="2"/>
</dbReference>
<dbReference type="SMART" id="SM00360">
    <property type="entry name" value="RRM"/>
    <property type="match status" value="2"/>
</dbReference>
<dbReference type="GO" id="GO:0005684">
    <property type="term" value="C:U2-type spliceosomal complex"/>
    <property type="evidence" value="ECO:0007669"/>
    <property type="project" value="TreeGrafter"/>
</dbReference>
<dbReference type="GO" id="GO:0003723">
    <property type="term" value="F:RNA binding"/>
    <property type="evidence" value="ECO:0007669"/>
    <property type="project" value="UniProtKB-UniRule"/>
</dbReference>
<dbReference type="InterPro" id="IPR034393">
    <property type="entry name" value="TatSF1-like"/>
</dbReference>
<evidence type="ECO:0000313" key="10">
    <source>
        <dbReference type="Proteomes" id="UP001150538"/>
    </source>
</evidence>
<dbReference type="EMBL" id="JANBPU010000024">
    <property type="protein sequence ID" value="KAJ1919596.1"/>
    <property type="molecule type" value="Genomic_DNA"/>
</dbReference>
<dbReference type="InterPro" id="IPR034392">
    <property type="entry name" value="TatSF1-like_RRM1"/>
</dbReference>
<name>A0A9W8DV60_9FUNG</name>
<proteinExistence type="inferred from homology"/>
<dbReference type="CDD" id="cd12285">
    <property type="entry name" value="RRM3_RBM39_like"/>
    <property type="match status" value="1"/>
</dbReference>
<accession>A0A9W8DV60</accession>
<keyword evidence="2" id="KW-0507">mRNA processing</keyword>
<sequence>MSGISGNAIESPDFPDPGSFDSDPRVHLIEETGAYVFTNPKDGIQFEYDKSLSAWFPMWNEELVETQQSIYTVNTEEDGKDEQGKGTMEEKNPATRKRKGTEQRKHVNTSVYVTGLPKNTDEDEVAEYFKKCGTIMPDLVTNKPKVKLYRDESGNLKGDALVTYFKEASVELALSILDESQFRDSDPERKLGVQVAEFKEKKERGGSAQSEKKPRIDQKLIRRKLENMEKSEDVTLLIDLKQDIREECEKLGEVTNVKIYDKEPEGVVSVKFKDKFSATACVKVMNGRFFAGRQVIAAIYDGKTKYRATKKNEETEEETEKRIENYAQWLESRSKDTPNLNKK</sequence>
<evidence type="ECO:0000256" key="1">
    <source>
        <dbReference type="ARBA" id="ARBA00007747"/>
    </source>
</evidence>
<feature type="compositionally biased region" description="Basic and acidic residues" evidence="7">
    <location>
        <begin position="81"/>
        <end position="93"/>
    </location>
</feature>
<evidence type="ECO:0000256" key="7">
    <source>
        <dbReference type="SAM" id="MobiDB-lite"/>
    </source>
</evidence>
<dbReference type="InterPro" id="IPR035979">
    <property type="entry name" value="RBD_domain_sf"/>
</dbReference>
<dbReference type="PANTHER" id="PTHR15608">
    <property type="entry name" value="SPLICING FACTOR U2AF-ASSOCIATED PROTEIN 2"/>
    <property type="match status" value="1"/>
</dbReference>
<dbReference type="PROSITE" id="PS50102">
    <property type="entry name" value="RRM"/>
    <property type="match status" value="1"/>
</dbReference>
<keyword evidence="10" id="KW-1185">Reference proteome</keyword>
<dbReference type="SUPFAM" id="SSF54928">
    <property type="entry name" value="RNA-binding domain, RBD"/>
    <property type="match status" value="1"/>
</dbReference>
<dbReference type="CDD" id="cd12281">
    <property type="entry name" value="RRM1_TatSF1_like"/>
    <property type="match status" value="1"/>
</dbReference>
<dbReference type="Proteomes" id="UP001150538">
    <property type="component" value="Unassembled WGS sequence"/>
</dbReference>
<keyword evidence="4 6" id="KW-0694">RNA-binding</keyword>
<organism evidence="9 10">
    <name type="scientific">Mycoemilia scoparia</name>
    <dbReference type="NCBI Taxonomy" id="417184"/>
    <lineage>
        <taxon>Eukaryota</taxon>
        <taxon>Fungi</taxon>
        <taxon>Fungi incertae sedis</taxon>
        <taxon>Zoopagomycota</taxon>
        <taxon>Kickxellomycotina</taxon>
        <taxon>Kickxellomycetes</taxon>
        <taxon>Kickxellales</taxon>
        <taxon>Kickxellaceae</taxon>
        <taxon>Mycoemilia</taxon>
    </lineage>
</organism>